<evidence type="ECO:0000256" key="2">
    <source>
        <dbReference type="ARBA" id="ARBA00022452"/>
    </source>
</evidence>
<dbReference type="SUPFAM" id="SSF48452">
    <property type="entry name" value="TPR-like"/>
    <property type="match status" value="1"/>
</dbReference>
<evidence type="ECO:0000256" key="7">
    <source>
        <dbReference type="ARBA" id="ARBA00023609"/>
    </source>
</evidence>
<evidence type="ECO:0000313" key="12">
    <source>
        <dbReference type="Proteomes" id="UP001335100"/>
    </source>
</evidence>
<proteinExistence type="inferred from homology"/>
<dbReference type="RefSeq" id="WP_330077197.1">
    <property type="nucleotide sequence ID" value="NZ_JAZDQJ010000038.1"/>
</dbReference>
<dbReference type="Pfam" id="PF04575">
    <property type="entry name" value="SlipAM"/>
    <property type="match status" value="1"/>
</dbReference>
<evidence type="ECO:0000313" key="11">
    <source>
        <dbReference type="EMBL" id="MEE1936525.1"/>
    </source>
</evidence>
<feature type="domain" description="Surface lipoprotein assembly modifier N-terminal TPR repeats region" evidence="10">
    <location>
        <begin position="69"/>
        <end position="166"/>
    </location>
</feature>
<dbReference type="InterPro" id="IPR057556">
    <property type="entry name" value="TPR_Slam"/>
</dbReference>
<evidence type="ECO:0000259" key="9">
    <source>
        <dbReference type="Pfam" id="PF04575"/>
    </source>
</evidence>
<dbReference type="Gene3D" id="1.25.40.10">
    <property type="entry name" value="Tetratricopeptide repeat domain"/>
    <property type="match status" value="1"/>
</dbReference>
<evidence type="ECO:0000256" key="1">
    <source>
        <dbReference type="ARBA" id="ARBA00004571"/>
    </source>
</evidence>
<name>A0ABU7HY84_9PSED</name>
<reference evidence="11 12" key="1">
    <citation type="submission" date="2024-01" db="EMBL/GenBank/DDBJ databases">
        <title>Unpublished Manusciprt.</title>
        <authorList>
            <person name="Duman M."/>
            <person name="Valdes E.G."/>
            <person name="Ajmi N."/>
            <person name="Altun S."/>
            <person name="Saticioglu I.B."/>
        </authorList>
    </citation>
    <scope>NUCLEOTIDE SEQUENCE [LARGE SCALE GENOMIC DNA]</scope>
    <source>
        <strain evidence="11 12">148P</strain>
    </source>
</reference>
<dbReference type="InterPro" id="IPR007655">
    <property type="entry name" value="Slam_C"/>
</dbReference>
<organism evidence="11 12">
    <name type="scientific">Pseudomonas ulcerans</name>
    <dbReference type="NCBI Taxonomy" id="3115852"/>
    <lineage>
        <taxon>Bacteria</taxon>
        <taxon>Pseudomonadati</taxon>
        <taxon>Pseudomonadota</taxon>
        <taxon>Gammaproteobacteria</taxon>
        <taxon>Pseudomonadales</taxon>
        <taxon>Pseudomonadaceae</taxon>
        <taxon>Pseudomonas</taxon>
    </lineage>
</organism>
<evidence type="ECO:0000256" key="8">
    <source>
        <dbReference type="SAM" id="SignalP"/>
    </source>
</evidence>
<comment type="caution">
    <text evidence="11">The sequence shown here is derived from an EMBL/GenBank/DDBJ whole genome shotgun (WGS) entry which is preliminary data.</text>
</comment>
<keyword evidence="3" id="KW-0812">Transmembrane</keyword>
<keyword evidence="6" id="KW-0998">Cell outer membrane</keyword>
<comment type="similarity">
    <text evidence="7">Belongs to the Slam family.</text>
</comment>
<feature type="signal peptide" evidence="8">
    <location>
        <begin position="1"/>
        <end position="24"/>
    </location>
</feature>
<gene>
    <name evidence="11" type="ORF">V0R50_25135</name>
</gene>
<evidence type="ECO:0000256" key="4">
    <source>
        <dbReference type="ARBA" id="ARBA00022729"/>
    </source>
</evidence>
<keyword evidence="4 8" id="KW-0732">Signal</keyword>
<keyword evidence="12" id="KW-1185">Reference proteome</keyword>
<evidence type="ECO:0000259" key="10">
    <source>
        <dbReference type="Pfam" id="PF24575"/>
    </source>
</evidence>
<dbReference type="EMBL" id="JAZDQJ010000038">
    <property type="protein sequence ID" value="MEE1936525.1"/>
    <property type="molecule type" value="Genomic_DNA"/>
</dbReference>
<keyword evidence="2" id="KW-1134">Transmembrane beta strand</keyword>
<comment type="subcellular location">
    <subcellularLocation>
        <location evidence="1">Cell outer membrane</location>
        <topology evidence="1">Multi-pass membrane protein</topology>
    </subcellularLocation>
</comment>
<dbReference type="Pfam" id="PF24575">
    <property type="entry name" value="TPR_Slam"/>
    <property type="match status" value="1"/>
</dbReference>
<dbReference type="SUPFAM" id="SSF56935">
    <property type="entry name" value="Porins"/>
    <property type="match status" value="1"/>
</dbReference>
<evidence type="ECO:0000256" key="3">
    <source>
        <dbReference type="ARBA" id="ARBA00022692"/>
    </source>
</evidence>
<dbReference type="Proteomes" id="UP001335100">
    <property type="component" value="Unassembled WGS sequence"/>
</dbReference>
<keyword evidence="5" id="KW-0472">Membrane</keyword>
<feature type="domain" description="Surface lipoprotein assembly modifier C-terminal" evidence="9">
    <location>
        <begin position="195"/>
        <end position="499"/>
    </location>
</feature>
<sequence length="499" mass="56815">MLPSLRVRVALLCFSTLFSTALLADDDDTRLLLNKIDRGADARERANLGAPDPAENDDSLITIEGQTYSLQNTLEDLGPAIYVSINLQQWGKVRQFVERYRQLPGHEPALVEMAEGLIDRSERKYKQAIAHLRRADELQPGFVRARLELARTLFEDSQTREAEALFAEVAASDVPEQVLSVLGEYRKGIDMRRQWHGSVSLGFGHNSNINQGNGMTTVTQVCSVFFDCFDYTRQMPKPIGSSSVVYDAAAERRLQISGNHHVLVRGLTYGNNYDRYNDDEENDTKTWYDDNTSVLYAGYNYQSALNDVSLTPLFENYYADHHTKYEASGVRGEWKHNLTNRLQVSVQAQHKHFRFQGEQREYFDDYDERQAGMSLSYLLDPQTLVFGGVTYTRRSQDADTASNREYMGSLGAYHSFDIGVNLSLIGLYRTTRYDEPDVFLGGLRKDRQQIYIANLSVPRLAFAGVVPSLYAKRTVTDSSIDWAYSYRQTEVALKFEKTF</sequence>
<evidence type="ECO:0000256" key="5">
    <source>
        <dbReference type="ARBA" id="ARBA00023136"/>
    </source>
</evidence>
<protein>
    <submittedName>
        <fullName evidence="11">Porin family protein</fullName>
    </submittedName>
</protein>
<accession>A0ABU7HY84</accession>
<dbReference type="InterPro" id="IPR011990">
    <property type="entry name" value="TPR-like_helical_dom_sf"/>
</dbReference>
<feature type="chain" id="PRO_5047063092" evidence="8">
    <location>
        <begin position="25"/>
        <end position="499"/>
    </location>
</feature>
<evidence type="ECO:0000256" key="6">
    <source>
        <dbReference type="ARBA" id="ARBA00023237"/>
    </source>
</evidence>